<dbReference type="AlphaFoldDB" id="A0A4R0N379"/>
<accession>A0A4R0N379</accession>
<dbReference type="InterPro" id="IPR058060">
    <property type="entry name" value="HYC_CC_PP"/>
</dbReference>
<dbReference type="OrthoDB" id="795045at2"/>
<gene>
    <name evidence="1" type="ORF">EZ428_03310</name>
</gene>
<protein>
    <submittedName>
        <fullName evidence="1">Uncharacterized protein</fullName>
    </submittedName>
</protein>
<comment type="caution">
    <text evidence="1">The sequence shown here is derived from an EMBL/GenBank/DDBJ whole genome shotgun (WGS) entry which is preliminary data.</text>
</comment>
<name>A0A4R0N379_9SPHI</name>
<dbReference type="Pfam" id="PF26622">
    <property type="entry name" value="DUF8199"/>
    <property type="match status" value="1"/>
</dbReference>
<proteinExistence type="predicted"/>
<evidence type="ECO:0000313" key="2">
    <source>
        <dbReference type="Proteomes" id="UP000292884"/>
    </source>
</evidence>
<dbReference type="EMBL" id="SJSK01000001">
    <property type="protein sequence ID" value="TCC93813.1"/>
    <property type="molecule type" value="Genomic_DNA"/>
</dbReference>
<dbReference type="NCBIfam" id="NF047658">
    <property type="entry name" value="HYC_CC_PP"/>
    <property type="match status" value="1"/>
</dbReference>
<keyword evidence="2" id="KW-1185">Reference proteome</keyword>
<reference evidence="1 2" key="1">
    <citation type="submission" date="2019-02" db="EMBL/GenBank/DDBJ databases">
        <title>Pedobacter sp. RP-1-13 sp. nov., isolated from Arctic soil.</title>
        <authorList>
            <person name="Dahal R.H."/>
        </authorList>
    </citation>
    <scope>NUCLEOTIDE SEQUENCE [LARGE SCALE GENOMIC DNA]</scope>
    <source>
        <strain evidence="1 2">RP-1-13</strain>
    </source>
</reference>
<dbReference type="InterPro" id="IPR058512">
    <property type="entry name" value="DUF8199"/>
</dbReference>
<dbReference type="RefSeq" id="WP_131551679.1">
    <property type="nucleotide sequence ID" value="NZ_SJSK01000001.1"/>
</dbReference>
<dbReference type="Proteomes" id="UP000292884">
    <property type="component" value="Unassembled WGS sequence"/>
</dbReference>
<evidence type="ECO:0000313" key="1">
    <source>
        <dbReference type="EMBL" id="TCC93813.1"/>
    </source>
</evidence>
<organism evidence="1 2">
    <name type="scientific">Pedobacter frigiditerrae</name>
    <dbReference type="NCBI Taxonomy" id="2530452"/>
    <lineage>
        <taxon>Bacteria</taxon>
        <taxon>Pseudomonadati</taxon>
        <taxon>Bacteroidota</taxon>
        <taxon>Sphingobacteriia</taxon>
        <taxon>Sphingobacteriales</taxon>
        <taxon>Sphingobacteriaceae</taxon>
        <taxon>Pedobacter</taxon>
    </lineage>
</organism>
<sequence>MKLKQKSAIGLCIFYLLSVIGVALSIHFCGGKLASVSVTNAQVACKYCNAKTTDKKDDGCCKNTKIDAKVKDSHQVESAFKLPKLFSFETLLHPKFADLLSQVLPSYFSKVVNKAPPKSKGVALHIFNCVFRN</sequence>